<gene>
    <name evidence="1" type="ORF">ASZ90_008790</name>
</gene>
<evidence type="ECO:0000313" key="1">
    <source>
        <dbReference type="EMBL" id="KUG21434.1"/>
    </source>
</evidence>
<proteinExistence type="predicted"/>
<accession>A0A0W8FKK2</accession>
<reference evidence="1" key="1">
    <citation type="journal article" date="2015" name="Proc. Natl. Acad. Sci. U.S.A.">
        <title>Networks of energetic and metabolic interactions define dynamics in microbial communities.</title>
        <authorList>
            <person name="Embree M."/>
            <person name="Liu J.K."/>
            <person name="Al-Bassam M.M."/>
            <person name="Zengler K."/>
        </authorList>
    </citation>
    <scope>NUCLEOTIDE SEQUENCE</scope>
</reference>
<organism evidence="1">
    <name type="scientific">hydrocarbon metagenome</name>
    <dbReference type="NCBI Taxonomy" id="938273"/>
    <lineage>
        <taxon>unclassified sequences</taxon>
        <taxon>metagenomes</taxon>
        <taxon>ecological metagenomes</taxon>
    </lineage>
</organism>
<comment type="caution">
    <text evidence="1">The sequence shown here is derived from an EMBL/GenBank/DDBJ whole genome shotgun (WGS) entry which is preliminary data.</text>
</comment>
<dbReference type="EMBL" id="LNQE01001062">
    <property type="protein sequence ID" value="KUG21434.1"/>
    <property type="molecule type" value="Genomic_DNA"/>
</dbReference>
<sequence>MKLLVKVPGTQTMPPTLFLSSEINVPENSGIKNYDRHN</sequence>
<dbReference type="AlphaFoldDB" id="A0A0W8FKK2"/>
<protein>
    <submittedName>
        <fullName evidence="1">Uncharacterized protein</fullName>
    </submittedName>
</protein>
<name>A0A0W8FKK2_9ZZZZ</name>